<dbReference type="PROSITE" id="PS51257">
    <property type="entry name" value="PROKAR_LIPOPROTEIN"/>
    <property type="match status" value="1"/>
</dbReference>
<reference evidence="3 4" key="1">
    <citation type="journal article" date="2002" name="Nucleic Acids Res.">
        <title>The complete genomic sequence of Mycoplasma penetrans, an intracellular bacterial pathogen in humans.</title>
        <authorList>
            <person name="Sasaki Y."/>
            <person name="Ishikawa J."/>
            <person name="Yamashita A."/>
            <person name="Oshima K."/>
            <person name="Kenri T."/>
            <person name="Furuya K."/>
            <person name="Yoshino C."/>
            <person name="Horino A."/>
            <person name="Shiba T."/>
            <person name="Sasaki T."/>
            <person name="Hattori M."/>
        </authorList>
    </citation>
    <scope>NUCLEOTIDE SEQUENCE [LARGE SCALE GENOMIC DNA]</scope>
    <source>
        <strain evidence="3 4">HF-2</strain>
    </source>
</reference>
<dbReference type="Gene3D" id="3.40.190.190">
    <property type="entry name" value="CypI, domain 2"/>
    <property type="match status" value="1"/>
</dbReference>
<dbReference type="PIRSF" id="PIRSF004523">
    <property type="entry name" value="Mycoplasma_p37"/>
    <property type="match status" value="1"/>
</dbReference>
<keyword evidence="2" id="KW-0732">Signal</keyword>
<sequence>MKYKILKTISINSFLLSPLLLASCGYNANNYVFVLSGTANSGDYNKFALDVQNAYNQLKNSNDKYKHLSDITITVKGNIDDNQSKKDLIENGSADFAFISSQSLVSNNFYQKVNPLIQTLTTSFVFDTNMDQVYVDGNESDPLRTIASNMQSVSFGSNYSYPFNTWKDEKQVDSNNKTVQPYYDWNGIRYNAFYNFDNSTLVNGYRGMILLSGTEQQINGAINAWNNKNWDEFRNYGIITGESGSAGTYLLQEQLIKKHFNLSSSNWTIAEDKLANPNKYETDANGGTSKIGKYSNFVISFTDEGSFAWTHNNNDSSDYVPINGNKIKIFSVTNPAIYDVGIFNKFIDSEVATLLSEVIIYLYENNNNLYGEGLGYNGYRKITDFNKEVLTPMVNALGVNNA</sequence>
<evidence type="ECO:0000313" key="4">
    <source>
        <dbReference type="Proteomes" id="UP000002522"/>
    </source>
</evidence>
<dbReference type="EMBL" id="BA000026">
    <property type="protein sequence ID" value="BAC44454.1"/>
    <property type="molecule type" value="Genomic_DNA"/>
</dbReference>
<dbReference type="InParanoid" id="Q8EVA3"/>
<dbReference type="eggNOG" id="ENOG5031Y7G">
    <property type="taxonomic scope" value="Bacteria"/>
</dbReference>
<name>Q8EVA3_MALP2</name>
<evidence type="ECO:0000313" key="3">
    <source>
        <dbReference type="EMBL" id="BAC44454.1"/>
    </source>
</evidence>
<dbReference type="InterPro" id="IPR010592">
    <property type="entry name" value="CypI"/>
</dbReference>
<evidence type="ECO:0000256" key="1">
    <source>
        <dbReference type="PIRNR" id="PIRNR004523"/>
    </source>
</evidence>
<accession>Q8EVA3</accession>
<gene>
    <name evidence="3" type="ordered locus">MYPE6620</name>
</gene>
<dbReference type="KEGG" id="mpe:MYPE6620"/>
<dbReference type="Pfam" id="PF06646">
    <property type="entry name" value="CypI"/>
    <property type="match status" value="1"/>
</dbReference>
<dbReference type="InterPro" id="IPR043099">
    <property type="entry name" value="CypI_dom_I"/>
</dbReference>
<feature type="signal peptide" evidence="2">
    <location>
        <begin position="1"/>
        <end position="22"/>
    </location>
</feature>
<dbReference type="HOGENOM" id="CLU_055613_0_0_14"/>
<dbReference type="Gene3D" id="3.40.190.180">
    <property type="entry name" value="Cypl, domain I"/>
    <property type="match status" value="1"/>
</dbReference>
<keyword evidence="4" id="KW-1185">Reference proteome</keyword>
<dbReference type="STRING" id="272633.gene:10731783"/>
<dbReference type="Proteomes" id="UP000002522">
    <property type="component" value="Chromosome"/>
</dbReference>
<dbReference type="InterPro" id="IPR043100">
    <property type="entry name" value="CypI_dom_II"/>
</dbReference>
<dbReference type="NCBIfam" id="NF045838">
    <property type="entry name" value="MG289_thiam_LP"/>
    <property type="match status" value="1"/>
</dbReference>
<protein>
    <recommendedName>
        <fullName evidence="1">High affinity transport system protein</fullName>
    </recommendedName>
</protein>
<proteinExistence type="predicted"/>
<dbReference type="RefSeq" id="WP_011077484.1">
    <property type="nucleotide sequence ID" value="NC_004432.1"/>
</dbReference>
<feature type="chain" id="PRO_5004307356" description="High affinity transport system protein" evidence="2">
    <location>
        <begin position="23"/>
        <end position="402"/>
    </location>
</feature>
<dbReference type="AlphaFoldDB" id="Q8EVA3"/>
<evidence type="ECO:0000256" key="2">
    <source>
        <dbReference type="SAM" id="SignalP"/>
    </source>
</evidence>
<comment type="function">
    <text evidence="1">Part of a high-affinity transport system.</text>
</comment>
<keyword evidence="1" id="KW-0813">Transport</keyword>
<organism evidence="3 4">
    <name type="scientific">Malacoplasma penetrans (strain HF-2)</name>
    <name type="common">Mycoplasma penetrans</name>
    <dbReference type="NCBI Taxonomy" id="272633"/>
    <lineage>
        <taxon>Bacteria</taxon>
        <taxon>Bacillati</taxon>
        <taxon>Mycoplasmatota</taxon>
        <taxon>Mycoplasmoidales</taxon>
        <taxon>Mycoplasmoidaceae</taxon>
        <taxon>Malacoplasma</taxon>
    </lineage>
</organism>